<dbReference type="RefSeq" id="WP_217745247.1">
    <property type="nucleotide sequence ID" value="NZ_JAHOEI010000119.1"/>
</dbReference>
<dbReference type="EMBL" id="JAHOEI010000119">
    <property type="protein sequence ID" value="MBV3389227.1"/>
    <property type="molecule type" value="Genomic_DNA"/>
</dbReference>
<name>A0AAW4N308_9BACT</name>
<proteinExistence type="predicted"/>
<accession>A0AAW4N308</accession>
<dbReference type="InterPro" id="IPR026350">
    <property type="entry name" value="GxxExxY"/>
</dbReference>
<comment type="caution">
    <text evidence="1">The sequence shown here is derived from an EMBL/GenBank/DDBJ whole genome shotgun (WGS) entry which is preliminary data.</text>
</comment>
<protein>
    <submittedName>
        <fullName evidence="1">Uncharacterized protein</fullName>
    </submittedName>
</protein>
<dbReference type="Pfam" id="PF13366">
    <property type="entry name" value="PDDEXK_3"/>
    <property type="match status" value="1"/>
</dbReference>
<reference evidence="1" key="1">
    <citation type="submission" date="2021-06" db="EMBL/GenBank/DDBJ databases">
        <title>Collection of gut derived symbiotic bacterial strains cultured from healthy donors.</title>
        <authorList>
            <person name="Lin H."/>
            <person name="Littmann E."/>
            <person name="Pamer E.G."/>
        </authorList>
    </citation>
    <scope>NUCLEOTIDE SEQUENCE</scope>
    <source>
        <strain evidence="1">MSK.21.74</strain>
    </source>
</reference>
<dbReference type="AlphaFoldDB" id="A0AAW4N308"/>
<dbReference type="Proteomes" id="UP001196765">
    <property type="component" value="Unassembled WGS sequence"/>
</dbReference>
<evidence type="ECO:0000313" key="2">
    <source>
        <dbReference type="Proteomes" id="UP001196765"/>
    </source>
</evidence>
<gene>
    <name evidence="1" type="ORF">KSW82_16030</name>
</gene>
<organism evidence="1 2">
    <name type="scientific">Segatella copri</name>
    <dbReference type="NCBI Taxonomy" id="165179"/>
    <lineage>
        <taxon>Bacteria</taxon>
        <taxon>Pseudomonadati</taxon>
        <taxon>Bacteroidota</taxon>
        <taxon>Bacteroidia</taxon>
        <taxon>Bacteroidales</taxon>
        <taxon>Prevotellaceae</taxon>
        <taxon>Segatella</taxon>
    </lineage>
</organism>
<sequence>MESIVRPRLNDFHGIPLLQDKVDFAIPFLDEDIPLYVDPFLLWKSPSLMDNGLHDSMLQSFNYLGYLMNHGKEKEAVELVIALSECDAVGLGSSKTRKGSRIGEKVANDILSLFSNIPQLKTSGFTHIEEIQLLVNHIAKDRVSDIACNLISSFLIDYTIQRCEENKIPMEQTTIDSVYDVKSHVLKTETIFLPVNPNTKQPILFVPKRWLRFSTWIGMDDYFSKYYSENVDKGAFFKDRIKVIDFNRKNFDFVGRYIDFKERSFVDCHNDPLFMQLPLTSAKRKMNAIIKLPTGKTGNADKKYEDYVVQLLASLLYPHLDFAQGQCRTDSGVQIRDLIFYNNQSIPFFKDIYDTYHSKQIVFELKNVESLNRDHVNQLNRYLNDNLGKFGVFVTRNKPPRNIQKHLIDIWSGQRKCIIVLDDTDLQMMTDIFENKQRLPYEVITKKYSEFMRKCPT</sequence>
<evidence type="ECO:0000313" key="1">
    <source>
        <dbReference type="EMBL" id="MBV3389227.1"/>
    </source>
</evidence>